<dbReference type="Proteomes" id="UP000500755">
    <property type="component" value="Chromosome"/>
</dbReference>
<dbReference type="Gene3D" id="3.20.140.10">
    <property type="entry name" value="nicotinate phosphoribosyltransferase"/>
    <property type="match status" value="1"/>
</dbReference>
<evidence type="ECO:0000256" key="5">
    <source>
        <dbReference type="ARBA" id="ARBA00022598"/>
    </source>
</evidence>
<dbReference type="NCBIfam" id="NF003704">
    <property type="entry name" value="PRK05321.1"/>
    <property type="match status" value="1"/>
</dbReference>
<dbReference type="InterPro" id="IPR036068">
    <property type="entry name" value="Nicotinate_pribotase-like_C"/>
</dbReference>
<accession>A0A858ZRV1</accession>
<name>A0A858ZRV1_9BURK</name>
<dbReference type="InterPro" id="IPR006406">
    <property type="entry name" value="Nic_PRibTrfase"/>
</dbReference>
<dbReference type="PIRSF" id="PIRSF000484">
    <property type="entry name" value="NAPRT"/>
    <property type="match status" value="1"/>
</dbReference>
<evidence type="ECO:0000256" key="8">
    <source>
        <dbReference type="RuleBase" id="RU003838"/>
    </source>
</evidence>
<dbReference type="InterPro" id="IPR007229">
    <property type="entry name" value="Nic_PRibTrfase-Fam"/>
</dbReference>
<evidence type="ECO:0000259" key="9">
    <source>
        <dbReference type="Pfam" id="PF04095"/>
    </source>
</evidence>
<dbReference type="HAMAP" id="MF_00570">
    <property type="entry name" value="NAPRTase"/>
    <property type="match status" value="1"/>
</dbReference>
<dbReference type="InterPro" id="IPR040727">
    <property type="entry name" value="NAPRTase_N"/>
</dbReference>
<dbReference type="Pfam" id="PF17767">
    <property type="entry name" value="NAPRTase_N"/>
    <property type="match status" value="1"/>
</dbReference>
<comment type="pathway">
    <text evidence="1 7 8">Cofactor biosynthesis; NAD(+) biosynthesis; nicotinate D-ribonucleotide from nicotinate: step 1/1.</text>
</comment>
<feature type="domain" description="Nicotinate phosphoribosyltransferase N-terminal" evidence="10">
    <location>
        <begin position="7"/>
        <end position="126"/>
    </location>
</feature>
<evidence type="ECO:0000313" key="11">
    <source>
        <dbReference type="EMBL" id="QKD43586.1"/>
    </source>
</evidence>
<dbReference type="RefSeq" id="WP_013518402.1">
    <property type="nucleotide sequence ID" value="NZ_CP051298.1"/>
</dbReference>
<reference evidence="11 12" key="1">
    <citation type="submission" date="2020-05" db="EMBL/GenBank/DDBJ databases">
        <title>Complete genome sequence of Alicycliphilus denitrificans DP3.</title>
        <authorList>
            <person name="Chen X."/>
        </authorList>
    </citation>
    <scope>NUCLEOTIDE SEQUENCE [LARGE SCALE GENOMIC DNA]</scope>
    <source>
        <strain evidence="11 12">DP3</strain>
    </source>
</reference>
<dbReference type="EC" id="6.3.4.21" evidence="3 7"/>
<evidence type="ECO:0000313" key="12">
    <source>
        <dbReference type="Proteomes" id="UP000500755"/>
    </source>
</evidence>
<gene>
    <name evidence="7 11" type="primary">pncB</name>
    <name evidence="11" type="ORF">HF896_08185</name>
</gene>
<dbReference type="EMBL" id="CP051298">
    <property type="protein sequence ID" value="QKD43586.1"/>
    <property type="molecule type" value="Genomic_DNA"/>
</dbReference>
<dbReference type="PANTHER" id="PTHR11098">
    <property type="entry name" value="NICOTINATE PHOSPHORIBOSYLTRANSFERASE"/>
    <property type="match status" value="1"/>
</dbReference>
<dbReference type="NCBIfam" id="TIGR01514">
    <property type="entry name" value="NAPRTase"/>
    <property type="match status" value="1"/>
</dbReference>
<comment type="similarity">
    <text evidence="2 7 8">Belongs to the NAPRTase family.</text>
</comment>
<organism evidence="11 12">
    <name type="scientific">Alicycliphilus denitrificans</name>
    <dbReference type="NCBI Taxonomy" id="179636"/>
    <lineage>
        <taxon>Bacteria</taxon>
        <taxon>Pseudomonadati</taxon>
        <taxon>Pseudomonadota</taxon>
        <taxon>Betaproteobacteria</taxon>
        <taxon>Burkholderiales</taxon>
        <taxon>Comamonadaceae</taxon>
        <taxon>Alicycliphilus</taxon>
    </lineage>
</organism>
<dbReference type="Pfam" id="PF04095">
    <property type="entry name" value="NAPRTase"/>
    <property type="match status" value="1"/>
</dbReference>
<keyword evidence="11" id="KW-0328">Glycosyltransferase</keyword>
<dbReference type="PANTHER" id="PTHR11098:SF1">
    <property type="entry name" value="NICOTINATE PHOSPHORIBOSYLTRANSFERASE"/>
    <property type="match status" value="1"/>
</dbReference>
<dbReference type="GO" id="GO:0034355">
    <property type="term" value="P:NAD+ biosynthetic process via the salvage pathway"/>
    <property type="evidence" value="ECO:0007669"/>
    <property type="project" value="TreeGrafter"/>
</dbReference>
<feature type="domain" description="Nicotinate/nicotinamide phosphoribosyltransferase" evidence="9">
    <location>
        <begin position="162"/>
        <end position="396"/>
    </location>
</feature>
<evidence type="ECO:0000256" key="6">
    <source>
        <dbReference type="ARBA" id="ARBA00022642"/>
    </source>
</evidence>
<dbReference type="SUPFAM" id="SSF54675">
    <property type="entry name" value="Nicotinate/Quinolinate PRTase N-terminal domain-like"/>
    <property type="match status" value="1"/>
</dbReference>
<sequence>MIITSLLDTDLYKFTMMQVVLHQFPGAQVEYRFKCRNPGVELAPFASEIRDEIRALCTLQFQDAELAYLRSMRFIKSDFVDFLGLFRLNEKYIRVSALPTGEIDITITGPWLHTILFEIPVLAIVNEVYFRNTQKVPDFPEGRRRLDAKIAQLQASGLERLKIADYGTRRRFSRAWHEEVLRVLCARLGTDGRGDGDAGRFAGTSNVLYAMKLGVTPLGTMAHEYLQACQSLGPRLRDTQVFGFEMWAKEYRGDLGIALSDVYGMNAFLRDFDLYFCKLFDGARHDSGDPFAWGERLLQHYRDNRVDPLTKTLIFSDALTVPRIIELFQRFHGRCQLAFGIGTNLTNDLGCEPLQIVVKMTRCNGQPVAKLSDAPGKNMCDDEKYLAYLRQVFDIPTPA</sequence>
<dbReference type="CDD" id="cd01401">
    <property type="entry name" value="PncB_like"/>
    <property type="match status" value="1"/>
</dbReference>
<keyword evidence="5 7" id="KW-0436">Ligase</keyword>
<comment type="catalytic activity">
    <reaction evidence="7 8">
        <text>5-phospho-alpha-D-ribose 1-diphosphate + nicotinate + ATP + H2O = nicotinate beta-D-ribonucleotide + ADP + phosphate + diphosphate</text>
        <dbReference type="Rhea" id="RHEA:36163"/>
        <dbReference type="ChEBI" id="CHEBI:15377"/>
        <dbReference type="ChEBI" id="CHEBI:30616"/>
        <dbReference type="ChEBI" id="CHEBI:32544"/>
        <dbReference type="ChEBI" id="CHEBI:33019"/>
        <dbReference type="ChEBI" id="CHEBI:43474"/>
        <dbReference type="ChEBI" id="CHEBI:57502"/>
        <dbReference type="ChEBI" id="CHEBI:58017"/>
        <dbReference type="ChEBI" id="CHEBI:456216"/>
        <dbReference type="EC" id="6.3.4.21"/>
    </reaction>
</comment>
<evidence type="ECO:0000256" key="4">
    <source>
        <dbReference type="ARBA" id="ARBA00022553"/>
    </source>
</evidence>
<dbReference type="UniPathway" id="UPA00253">
    <property type="reaction ID" value="UER00457"/>
</dbReference>
<dbReference type="SUPFAM" id="SSF51690">
    <property type="entry name" value="Nicotinate/Quinolinate PRTase C-terminal domain-like"/>
    <property type="match status" value="1"/>
</dbReference>
<keyword evidence="11" id="KW-0808">Transferase</keyword>
<dbReference type="InterPro" id="IPR041525">
    <property type="entry name" value="N/Namide_PRibTrfase"/>
</dbReference>
<protein>
    <recommendedName>
        <fullName evidence="3 7">Nicotinate phosphoribosyltransferase</fullName>
        <shortName evidence="7">NAPRTase</shortName>
        <ecNumber evidence="3 7">6.3.4.21</ecNumber>
    </recommendedName>
</protein>
<comment type="function">
    <text evidence="7 8">Catalyzes the synthesis of beta-nicotinate D-ribonucleotide from nicotinate and 5-phospho-D-ribose 1-phosphate at the expense of ATP.</text>
</comment>
<feature type="modified residue" description="Phosphohistidine; by autocatalysis" evidence="7">
    <location>
        <position position="223"/>
    </location>
</feature>
<evidence type="ECO:0000256" key="7">
    <source>
        <dbReference type="HAMAP-Rule" id="MF_00570"/>
    </source>
</evidence>
<dbReference type="GO" id="GO:0005829">
    <property type="term" value="C:cytosol"/>
    <property type="evidence" value="ECO:0007669"/>
    <property type="project" value="TreeGrafter"/>
</dbReference>
<evidence type="ECO:0000256" key="3">
    <source>
        <dbReference type="ARBA" id="ARBA00013236"/>
    </source>
</evidence>
<proteinExistence type="inferred from homology"/>
<comment type="PTM">
    <text evidence="7 8">Transiently phosphorylated on a His residue during the reaction cycle. Phosphorylation strongly increases the affinity for substrates and increases the rate of nicotinate D-ribonucleotide production. Dephosphorylation regenerates the low-affinity form of the enzyme, leading to product release.</text>
</comment>
<evidence type="ECO:0000256" key="1">
    <source>
        <dbReference type="ARBA" id="ARBA00004952"/>
    </source>
</evidence>
<evidence type="ECO:0000256" key="2">
    <source>
        <dbReference type="ARBA" id="ARBA00010897"/>
    </source>
</evidence>
<dbReference type="AlphaFoldDB" id="A0A858ZRV1"/>
<keyword evidence="4 7" id="KW-0597">Phosphoprotein</keyword>
<dbReference type="GO" id="GO:0016757">
    <property type="term" value="F:glycosyltransferase activity"/>
    <property type="evidence" value="ECO:0007669"/>
    <property type="project" value="UniProtKB-KW"/>
</dbReference>
<keyword evidence="6 7" id="KW-0662">Pyridine nucleotide biosynthesis</keyword>
<dbReference type="OMA" id="IEHCLEY"/>
<evidence type="ECO:0000259" key="10">
    <source>
        <dbReference type="Pfam" id="PF17767"/>
    </source>
</evidence>
<dbReference type="GO" id="GO:0004516">
    <property type="term" value="F:nicotinate phosphoribosyltransferase activity"/>
    <property type="evidence" value="ECO:0007669"/>
    <property type="project" value="UniProtKB-UniRule"/>
</dbReference>